<reference evidence="2 3" key="1">
    <citation type="journal article" date="2012" name="Genome Biol.">
        <title>Genome and low-iron response of an oceanic diatom adapted to chronic iron limitation.</title>
        <authorList>
            <person name="Lommer M."/>
            <person name="Specht M."/>
            <person name="Roy A.S."/>
            <person name="Kraemer L."/>
            <person name="Andreson R."/>
            <person name="Gutowska M.A."/>
            <person name="Wolf J."/>
            <person name="Bergner S.V."/>
            <person name="Schilhabel M.B."/>
            <person name="Klostermeier U.C."/>
            <person name="Beiko R.G."/>
            <person name="Rosenstiel P."/>
            <person name="Hippler M."/>
            <person name="Laroche J."/>
        </authorList>
    </citation>
    <scope>NUCLEOTIDE SEQUENCE [LARGE SCALE GENOMIC DNA]</scope>
    <source>
        <strain evidence="2 3">CCMP1005</strain>
    </source>
</reference>
<sequence length="144" mass="15786">MPESETADNSALEYTPPLSPWCTSGQYWPSSDGPVYRASSRLMSLLQTCQQRTPRPFLRTTTPLGPVGWTFSASRYLDRDRGGHPPNPTRDHLRSGRLSHGSRSSPPPLAGKGAAKAPAERPDLRLVRGGHAICATQRARDLRP</sequence>
<comment type="caution">
    <text evidence="2">The sequence shown here is derived from an EMBL/GenBank/DDBJ whole genome shotgun (WGS) entry which is preliminary data.</text>
</comment>
<feature type="compositionally biased region" description="Basic and acidic residues" evidence="1">
    <location>
        <begin position="76"/>
        <end position="94"/>
    </location>
</feature>
<evidence type="ECO:0000256" key="1">
    <source>
        <dbReference type="SAM" id="MobiDB-lite"/>
    </source>
</evidence>
<name>K0TDI0_THAOC</name>
<gene>
    <name evidence="2" type="ORF">THAOC_06987</name>
</gene>
<feature type="compositionally biased region" description="Low complexity" evidence="1">
    <location>
        <begin position="52"/>
        <end position="66"/>
    </location>
</feature>
<organism evidence="2 3">
    <name type="scientific">Thalassiosira oceanica</name>
    <name type="common">Marine diatom</name>
    <dbReference type="NCBI Taxonomy" id="159749"/>
    <lineage>
        <taxon>Eukaryota</taxon>
        <taxon>Sar</taxon>
        <taxon>Stramenopiles</taxon>
        <taxon>Ochrophyta</taxon>
        <taxon>Bacillariophyta</taxon>
        <taxon>Coscinodiscophyceae</taxon>
        <taxon>Thalassiosirophycidae</taxon>
        <taxon>Thalassiosirales</taxon>
        <taxon>Thalassiosiraceae</taxon>
        <taxon>Thalassiosira</taxon>
    </lineage>
</organism>
<accession>K0TDI0</accession>
<dbReference type="AlphaFoldDB" id="K0TDI0"/>
<proteinExistence type="predicted"/>
<protein>
    <submittedName>
        <fullName evidence="2">Uncharacterized protein</fullName>
    </submittedName>
</protein>
<feature type="compositionally biased region" description="Low complexity" evidence="1">
    <location>
        <begin position="96"/>
        <end position="117"/>
    </location>
</feature>
<evidence type="ECO:0000313" key="2">
    <source>
        <dbReference type="EMBL" id="EJK71556.1"/>
    </source>
</evidence>
<feature type="region of interest" description="Disordered" evidence="1">
    <location>
        <begin position="1"/>
        <end position="20"/>
    </location>
</feature>
<feature type="region of interest" description="Disordered" evidence="1">
    <location>
        <begin position="76"/>
        <end position="144"/>
    </location>
</feature>
<dbReference type="Proteomes" id="UP000266841">
    <property type="component" value="Unassembled WGS sequence"/>
</dbReference>
<feature type="region of interest" description="Disordered" evidence="1">
    <location>
        <begin position="51"/>
        <end position="70"/>
    </location>
</feature>
<dbReference type="EMBL" id="AGNL01007073">
    <property type="protein sequence ID" value="EJK71556.1"/>
    <property type="molecule type" value="Genomic_DNA"/>
</dbReference>
<keyword evidence="3" id="KW-1185">Reference proteome</keyword>
<evidence type="ECO:0000313" key="3">
    <source>
        <dbReference type="Proteomes" id="UP000266841"/>
    </source>
</evidence>